<dbReference type="Proteomes" id="UP000242367">
    <property type="component" value="Unassembled WGS sequence"/>
</dbReference>
<keyword evidence="1" id="KW-0812">Transmembrane</keyword>
<dbReference type="EMBL" id="MTBP01000001">
    <property type="protein sequence ID" value="POM25726.1"/>
    <property type="molecule type" value="Genomic_DNA"/>
</dbReference>
<accession>A0A2P4UKZ5</accession>
<protein>
    <submittedName>
        <fullName evidence="2">Uncharacterized protein</fullName>
    </submittedName>
</protein>
<proteinExistence type="predicted"/>
<evidence type="ECO:0000313" key="2">
    <source>
        <dbReference type="EMBL" id="POM25726.1"/>
    </source>
</evidence>
<reference evidence="2 3" key="1">
    <citation type="journal article" date="2017" name="Chemistry">
        <title>Isolation, Biosynthesis and Chemical Modifications of Rubterolones A-F: Rare Tropolone Alkaloids from Actinomadura sp. 5-2.</title>
        <authorList>
            <person name="Guo H."/>
            <person name="Benndorf R."/>
            <person name="Leichnitz D."/>
            <person name="Klassen J.L."/>
            <person name="Vollmers J."/>
            <person name="Gorls H."/>
            <person name="Steinacker M."/>
            <person name="Weigel C."/>
            <person name="Dahse H.M."/>
            <person name="Kaster A.K."/>
            <person name="de Beer Z.W."/>
            <person name="Poulsen M."/>
            <person name="Beemelmanns C."/>
        </authorList>
    </citation>
    <scope>NUCLEOTIDE SEQUENCE [LARGE SCALE GENOMIC DNA]</scope>
    <source>
        <strain evidence="2 3">5-2</strain>
    </source>
</reference>
<comment type="caution">
    <text evidence="2">The sequence shown here is derived from an EMBL/GenBank/DDBJ whole genome shotgun (WGS) entry which is preliminary data.</text>
</comment>
<organism evidence="2 3">
    <name type="scientific">Actinomadura rubteroloni</name>
    <dbReference type="NCBI Taxonomy" id="1926885"/>
    <lineage>
        <taxon>Bacteria</taxon>
        <taxon>Bacillati</taxon>
        <taxon>Actinomycetota</taxon>
        <taxon>Actinomycetes</taxon>
        <taxon>Streptosporangiales</taxon>
        <taxon>Thermomonosporaceae</taxon>
        <taxon>Actinomadura</taxon>
    </lineage>
</organism>
<keyword evidence="1" id="KW-0472">Membrane</keyword>
<gene>
    <name evidence="2" type="ORF">BTM25_01090</name>
</gene>
<feature type="transmembrane region" description="Helical" evidence="1">
    <location>
        <begin position="6"/>
        <end position="25"/>
    </location>
</feature>
<keyword evidence="1" id="KW-1133">Transmembrane helix</keyword>
<sequence>MANAIILVLACGLVAAALTLLVVRLNRLR</sequence>
<keyword evidence="3" id="KW-1185">Reference proteome</keyword>
<name>A0A2P4UKZ5_9ACTN</name>
<evidence type="ECO:0000313" key="3">
    <source>
        <dbReference type="Proteomes" id="UP000242367"/>
    </source>
</evidence>
<dbReference type="AlphaFoldDB" id="A0A2P4UKZ5"/>
<evidence type="ECO:0000256" key="1">
    <source>
        <dbReference type="SAM" id="Phobius"/>
    </source>
</evidence>